<reference evidence="3" key="1">
    <citation type="submission" date="2016-10" db="EMBL/GenBank/DDBJ databases">
        <authorList>
            <person name="Varghese N."/>
            <person name="Submissions S."/>
        </authorList>
    </citation>
    <scope>NUCLEOTIDE SEQUENCE [LARGE SCALE GENOMIC DNA]</scope>
    <source>
        <strain evidence="3">IBRC-M 10655</strain>
    </source>
</reference>
<dbReference type="RefSeq" id="WP_091383453.1">
    <property type="nucleotide sequence ID" value="NZ_FNDV01000007.1"/>
</dbReference>
<gene>
    <name evidence="2" type="ORF">SAMN05192558_11712</name>
</gene>
<organism evidence="2 3">
    <name type="scientific">Actinokineospora alba</name>
    <dbReference type="NCBI Taxonomy" id="504798"/>
    <lineage>
        <taxon>Bacteria</taxon>
        <taxon>Bacillati</taxon>
        <taxon>Actinomycetota</taxon>
        <taxon>Actinomycetes</taxon>
        <taxon>Pseudonocardiales</taxon>
        <taxon>Pseudonocardiaceae</taxon>
        <taxon>Actinokineospora</taxon>
    </lineage>
</organism>
<keyword evidence="1" id="KW-0732">Signal</keyword>
<feature type="chain" id="PRO_5011730613" description="Lipoprotein" evidence="1">
    <location>
        <begin position="28"/>
        <end position="152"/>
    </location>
</feature>
<keyword evidence="3" id="KW-1185">Reference proteome</keyword>
<dbReference type="OrthoDB" id="5192182at2"/>
<protein>
    <recommendedName>
        <fullName evidence="4">Lipoprotein</fullName>
    </recommendedName>
</protein>
<proteinExistence type="predicted"/>
<dbReference type="STRING" id="504798.SAMN05421871_10712"/>
<name>A0A1H0W1J4_9PSEU</name>
<dbReference type="EMBL" id="FNJB01000017">
    <property type="protein sequence ID" value="SDP84572.1"/>
    <property type="molecule type" value="Genomic_DNA"/>
</dbReference>
<feature type="signal peptide" evidence="1">
    <location>
        <begin position="1"/>
        <end position="27"/>
    </location>
</feature>
<dbReference type="Proteomes" id="UP000199651">
    <property type="component" value="Unassembled WGS sequence"/>
</dbReference>
<dbReference type="AlphaFoldDB" id="A0A1H0W1J4"/>
<evidence type="ECO:0008006" key="4">
    <source>
        <dbReference type="Google" id="ProtNLM"/>
    </source>
</evidence>
<sequence length="152" mass="15364">MTSSKRDRRGPRAAGLLAVLVAAAALAACGTEPGSGSCTETAIAVEGVRVTDPVAPLTLAATMTAGGKPVEGAELAYFVAVGKTGEKAVGRRVGAVRTGVDGVAKFVRRAGVDGLAFSDERVDGYSVEFNPINKIGGVQYCRARADAPLTVG</sequence>
<evidence type="ECO:0000313" key="2">
    <source>
        <dbReference type="EMBL" id="SDP84572.1"/>
    </source>
</evidence>
<accession>A0A1H0W1J4</accession>
<evidence type="ECO:0000313" key="3">
    <source>
        <dbReference type="Proteomes" id="UP000199651"/>
    </source>
</evidence>
<dbReference type="PROSITE" id="PS51257">
    <property type="entry name" value="PROKAR_LIPOPROTEIN"/>
    <property type="match status" value="1"/>
</dbReference>
<evidence type="ECO:0000256" key="1">
    <source>
        <dbReference type="SAM" id="SignalP"/>
    </source>
</evidence>